<reference evidence="1 2" key="1">
    <citation type="journal article" date="2016" name="Nat. Commun.">
        <title>Thousands of microbial genomes shed light on interconnected biogeochemical processes in an aquifer system.</title>
        <authorList>
            <person name="Anantharaman K."/>
            <person name="Brown C.T."/>
            <person name="Hug L.A."/>
            <person name="Sharon I."/>
            <person name="Castelle C.J."/>
            <person name="Probst A.J."/>
            <person name="Thomas B.C."/>
            <person name="Singh A."/>
            <person name="Wilkins M.J."/>
            <person name="Karaoz U."/>
            <person name="Brodie E.L."/>
            <person name="Williams K.H."/>
            <person name="Hubbard S.S."/>
            <person name="Banfield J.F."/>
        </authorList>
    </citation>
    <scope>NUCLEOTIDE SEQUENCE [LARGE SCALE GENOMIC DNA]</scope>
</reference>
<dbReference type="EMBL" id="METE01000006">
    <property type="protein sequence ID" value="OGB85274.1"/>
    <property type="molecule type" value="Genomic_DNA"/>
</dbReference>
<dbReference type="AlphaFoldDB" id="A0A1F4PNP5"/>
<sequence length="67" mass="7754">MEELELNKIEEPDRHRSLAGRCVGMQLSINYVRIERFATLIGDSCFFILQASGISDIIEELMPRREI</sequence>
<comment type="caution">
    <text evidence="1">The sequence shown here is derived from an EMBL/GenBank/DDBJ whole genome shotgun (WGS) entry which is preliminary data.</text>
</comment>
<organism evidence="1 2">
    <name type="scientific">candidate division Kazan bacterium RIFCSPLOWO2_01_FULL_48_13</name>
    <dbReference type="NCBI Taxonomy" id="1798539"/>
    <lineage>
        <taxon>Bacteria</taxon>
        <taxon>Bacteria division Kazan-3B-28</taxon>
    </lineage>
</organism>
<protein>
    <submittedName>
        <fullName evidence="1">Uncharacterized protein</fullName>
    </submittedName>
</protein>
<evidence type="ECO:0000313" key="1">
    <source>
        <dbReference type="EMBL" id="OGB85274.1"/>
    </source>
</evidence>
<gene>
    <name evidence="1" type="ORF">A2994_03240</name>
</gene>
<evidence type="ECO:0000313" key="2">
    <source>
        <dbReference type="Proteomes" id="UP000179010"/>
    </source>
</evidence>
<dbReference type="STRING" id="1798539.A2994_03240"/>
<accession>A0A1F4PNP5</accession>
<proteinExistence type="predicted"/>
<name>A0A1F4PNP5_UNCK3</name>
<dbReference type="Proteomes" id="UP000179010">
    <property type="component" value="Unassembled WGS sequence"/>
</dbReference>